<evidence type="ECO:0000313" key="9">
    <source>
        <dbReference type="Proteomes" id="UP000321629"/>
    </source>
</evidence>
<dbReference type="SMART" id="SM00363">
    <property type="entry name" value="S4"/>
    <property type="match status" value="1"/>
</dbReference>
<dbReference type="GO" id="GO:0003723">
    <property type="term" value="F:RNA binding"/>
    <property type="evidence" value="ECO:0007669"/>
    <property type="project" value="UniProtKB-KW"/>
</dbReference>
<evidence type="ECO:0000313" key="8">
    <source>
        <dbReference type="EMBL" id="TXE86244.1"/>
    </source>
</evidence>
<evidence type="ECO:0000256" key="3">
    <source>
        <dbReference type="ARBA" id="ARBA00023235"/>
    </source>
</evidence>
<evidence type="ECO:0000256" key="5">
    <source>
        <dbReference type="PROSITE-ProRule" id="PRU00182"/>
    </source>
</evidence>
<reference evidence="8 9" key="1">
    <citation type="submission" date="2019-07" db="EMBL/GenBank/DDBJ databases">
        <title>Rapid identification of Enteric Bacteria from Whole Genome Sequences (WGS) using Average Nucleotide Identity (ANI).</title>
        <authorList>
            <person name="Lane C."/>
        </authorList>
    </citation>
    <scope>NUCLEOTIDE SEQUENCE [LARGE SCALE GENOMIC DNA]</scope>
    <source>
        <strain evidence="8 9">2016D-0084</strain>
    </source>
</reference>
<comment type="caution">
    <text evidence="8">The sequence shown here is derived from an EMBL/GenBank/DDBJ whole genome shotgun (WGS) entry which is preliminary data.</text>
</comment>
<dbReference type="Proteomes" id="UP000321629">
    <property type="component" value="Unassembled WGS sequence"/>
</dbReference>
<comment type="catalytic activity">
    <reaction evidence="1 6">
        <text>a uridine in RNA = a pseudouridine in RNA</text>
        <dbReference type="Rhea" id="RHEA:48348"/>
        <dbReference type="Rhea" id="RHEA-COMP:12068"/>
        <dbReference type="Rhea" id="RHEA-COMP:12069"/>
        <dbReference type="ChEBI" id="CHEBI:65314"/>
        <dbReference type="ChEBI" id="CHEBI:65315"/>
    </reaction>
</comment>
<dbReference type="Gene3D" id="3.30.2350.10">
    <property type="entry name" value="Pseudouridine synthase"/>
    <property type="match status" value="1"/>
</dbReference>
<dbReference type="GO" id="GO:0000455">
    <property type="term" value="P:enzyme-directed rRNA pseudouridine synthesis"/>
    <property type="evidence" value="ECO:0007669"/>
    <property type="project" value="TreeGrafter"/>
</dbReference>
<organism evidence="8 9">
    <name type="scientific">Campylobacter volucris</name>
    <dbReference type="NCBI Taxonomy" id="1031542"/>
    <lineage>
        <taxon>Bacteria</taxon>
        <taxon>Pseudomonadati</taxon>
        <taxon>Campylobacterota</taxon>
        <taxon>Epsilonproteobacteria</taxon>
        <taxon>Campylobacterales</taxon>
        <taxon>Campylobacteraceae</taxon>
        <taxon>Campylobacter</taxon>
    </lineage>
</organism>
<dbReference type="NCBIfam" id="TIGR00005">
    <property type="entry name" value="rluA_subfam"/>
    <property type="match status" value="1"/>
</dbReference>
<dbReference type="Pfam" id="PF00849">
    <property type="entry name" value="PseudoU_synth_2"/>
    <property type="match status" value="1"/>
</dbReference>
<proteinExistence type="inferred from homology"/>
<dbReference type="InterPro" id="IPR002942">
    <property type="entry name" value="S4_RNA-bd"/>
</dbReference>
<dbReference type="CDD" id="cd02869">
    <property type="entry name" value="PseudoU_synth_RluA_like"/>
    <property type="match status" value="1"/>
</dbReference>
<dbReference type="CDD" id="cd00165">
    <property type="entry name" value="S4"/>
    <property type="match status" value="1"/>
</dbReference>
<evidence type="ECO:0000256" key="6">
    <source>
        <dbReference type="RuleBase" id="RU362028"/>
    </source>
</evidence>
<dbReference type="EMBL" id="VOWJ01000031">
    <property type="protein sequence ID" value="TXE86244.1"/>
    <property type="molecule type" value="Genomic_DNA"/>
</dbReference>
<protein>
    <recommendedName>
        <fullName evidence="6">Pseudouridine synthase</fullName>
        <ecNumber evidence="6">5.4.99.-</ecNumber>
    </recommendedName>
</protein>
<dbReference type="PROSITE" id="PS01129">
    <property type="entry name" value="PSI_RLU"/>
    <property type="match status" value="1"/>
</dbReference>
<dbReference type="PANTHER" id="PTHR21600">
    <property type="entry name" value="MITOCHONDRIAL RNA PSEUDOURIDINE SYNTHASE"/>
    <property type="match status" value="1"/>
</dbReference>
<feature type="domain" description="RNA-binding S4" evidence="7">
    <location>
        <begin position="10"/>
        <end position="72"/>
    </location>
</feature>
<dbReference type="Pfam" id="PF01479">
    <property type="entry name" value="S4"/>
    <property type="match status" value="1"/>
</dbReference>
<dbReference type="Gene3D" id="3.10.290.10">
    <property type="entry name" value="RNA-binding S4 domain"/>
    <property type="match status" value="1"/>
</dbReference>
<comment type="similarity">
    <text evidence="2 6">Belongs to the pseudouridine synthase RluA family.</text>
</comment>
<keyword evidence="3 6" id="KW-0413">Isomerase</keyword>
<dbReference type="InterPro" id="IPR036986">
    <property type="entry name" value="S4_RNA-bd_sf"/>
</dbReference>
<dbReference type="PROSITE" id="PS50889">
    <property type="entry name" value="S4"/>
    <property type="match status" value="1"/>
</dbReference>
<dbReference type="InterPro" id="IPR020103">
    <property type="entry name" value="PsdUridine_synth_cat_dom_sf"/>
</dbReference>
<sequence length="321" mass="36874">MLKFSSLFEERLDILLSKVLNQSRSQISKIIKDNLVSINNKKIDKNSYKVKCKDEIYINLPQIKTIHQQYTPKFDVEILYEDDDILVLNKGPNIVVHGASSVKEATLVDWLLLRGYALSNLNGEYRAGLVHRLDKGTSGAIVIAKNNQAHQFLAQQLLDKSMGRIYLALCDLPLKEDKMCNEKAIIRCPNNRLKKITTKNILNPHAKSAKTEFLNLLNSSKCALIGAKLYTGRTHQIRVHLADFNRYILGDDLYGYKGKIKYNRVMLHAYLIYFIHPKTRELLFIKAPIFDDFKQILKENFTQGEIDEKISLSHLKCSFGF</sequence>
<name>A0A5C7DQB3_9BACT</name>
<accession>A0A5C7DQB3</accession>
<dbReference type="EC" id="5.4.99.-" evidence="6"/>
<keyword evidence="5" id="KW-0694">RNA-binding</keyword>
<comment type="function">
    <text evidence="6">Responsible for synthesis of pseudouridine from uracil.</text>
</comment>
<dbReference type="PANTHER" id="PTHR21600:SF44">
    <property type="entry name" value="RIBOSOMAL LARGE SUBUNIT PSEUDOURIDINE SYNTHASE D"/>
    <property type="match status" value="1"/>
</dbReference>
<dbReference type="InterPro" id="IPR006145">
    <property type="entry name" value="PsdUridine_synth_RsuA/RluA"/>
</dbReference>
<evidence type="ECO:0000256" key="4">
    <source>
        <dbReference type="PIRSR" id="PIRSR606225-1"/>
    </source>
</evidence>
<dbReference type="SUPFAM" id="SSF55120">
    <property type="entry name" value="Pseudouridine synthase"/>
    <property type="match status" value="1"/>
</dbReference>
<dbReference type="GO" id="GO:0120159">
    <property type="term" value="F:rRNA pseudouridine synthase activity"/>
    <property type="evidence" value="ECO:0007669"/>
    <property type="project" value="UniProtKB-ARBA"/>
</dbReference>
<feature type="active site" evidence="4">
    <location>
        <position position="134"/>
    </location>
</feature>
<evidence type="ECO:0000259" key="7">
    <source>
        <dbReference type="SMART" id="SM00363"/>
    </source>
</evidence>
<gene>
    <name evidence="8" type="ORF">FPD38_06240</name>
</gene>
<dbReference type="SUPFAM" id="SSF55174">
    <property type="entry name" value="Alpha-L RNA-binding motif"/>
    <property type="match status" value="1"/>
</dbReference>
<dbReference type="InterPro" id="IPR006224">
    <property type="entry name" value="PsdUridine_synth_RluA-like_CS"/>
</dbReference>
<evidence type="ECO:0000256" key="2">
    <source>
        <dbReference type="ARBA" id="ARBA00010876"/>
    </source>
</evidence>
<dbReference type="RefSeq" id="WP_147555865.1">
    <property type="nucleotide sequence ID" value="NZ_VOWJ01000031.1"/>
</dbReference>
<dbReference type="AlphaFoldDB" id="A0A5C7DQB3"/>
<dbReference type="InterPro" id="IPR006225">
    <property type="entry name" value="PsdUridine_synth_RluC/D"/>
</dbReference>
<dbReference type="InterPro" id="IPR050188">
    <property type="entry name" value="RluA_PseudoU_synthase"/>
</dbReference>
<evidence type="ECO:0000256" key="1">
    <source>
        <dbReference type="ARBA" id="ARBA00000073"/>
    </source>
</evidence>